<dbReference type="Proteomes" id="UP001152622">
    <property type="component" value="Chromosome 9"/>
</dbReference>
<dbReference type="AlphaFoldDB" id="A0A9Q1IPV0"/>
<evidence type="ECO:0000256" key="1">
    <source>
        <dbReference type="SAM" id="MobiDB-lite"/>
    </source>
</evidence>
<evidence type="ECO:0000313" key="3">
    <source>
        <dbReference type="Proteomes" id="UP001152622"/>
    </source>
</evidence>
<sequence>MLMHLGHISLHQGADDGPAAKLKSRSLSSRWRDGNSESRCRCYPFRNKRKEEETLFSLPHSSTGESYASPLLVCFGKERGHDFGLAVALEAMQMCWDASPTDSSAVQCRRMCGEREKGSATQELHIPDPCFCCFLQIVFI</sequence>
<evidence type="ECO:0000313" key="2">
    <source>
        <dbReference type="EMBL" id="KAJ8350029.1"/>
    </source>
</evidence>
<comment type="caution">
    <text evidence="2">The sequence shown here is derived from an EMBL/GenBank/DDBJ whole genome shotgun (WGS) entry which is preliminary data.</text>
</comment>
<feature type="compositionally biased region" description="Low complexity" evidence="1">
    <location>
        <begin position="19"/>
        <end position="29"/>
    </location>
</feature>
<gene>
    <name evidence="2" type="ORF">SKAU_G00251590</name>
</gene>
<feature type="region of interest" description="Disordered" evidence="1">
    <location>
        <begin position="16"/>
        <end position="38"/>
    </location>
</feature>
<reference evidence="2" key="1">
    <citation type="journal article" date="2023" name="Science">
        <title>Genome structures resolve the early diversification of teleost fishes.</title>
        <authorList>
            <person name="Parey E."/>
            <person name="Louis A."/>
            <person name="Montfort J."/>
            <person name="Bouchez O."/>
            <person name="Roques C."/>
            <person name="Iampietro C."/>
            <person name="Lluch J."/>
            <person name="Castinel A."/>
            <person name="Donnadieu C."/>
            <person name="Desvignes T."/>
            <person name="Floi Bucao C."/>
            <person name="Jouanno E."/>
            <person name="Wen M."/>
            <person name="Mejri S."/>
            <person name="Dirks R."/>
            <person name="Jansen H."/>
            <person name="Henkel C."/>
            <person name="Chen W.J."/>
            <person name="Zahm M."/>
            <person name="Cabau C."/>
            <person name="Klopp C."/>
            <person name="Thompson A.W."/>
            <person name="Robinson-Rechavi M."/>
            <person name="Braasch I."/>
            <person name="Lecointre G."/>
            <person name="Bobe J."/>
            <person name="Postlethwait J.H."/>
            <person name="Berthelot C."/>
            <person name="Roest Crollius H."/>
            <person name="Guiguen Y."/>
        </authorList>
    </citation>
    <scope>NUCLEOTIDE SEQUENCE</scope>
    <source>
        <strain evidence="2">WJC10195</strain>
    </source>
</reference>
<proteinExistence type="predicted"/>
<dbReference type="EMBL" id="JAINUF010000009">
    <property type="protein sequence ID" value="KAJ8350029.1"/>
    <property type="molecule type" value="Genomic_DNA"/>
</dbReference>
<protein>
    <submittedName>
        <fullName evidence="2">Uncharacterized protein</fullName>
    </submittedName>
</protein>
<name>A0A9Q1IPV0_SYNKA</name>
<organism evidence="2 3">
    <name type="scientific">Synaphobranchus kaupii</name>
    <name type="common">Kaup's arrowtooth eel</name>
    <dbReference type="NCBI Taxonomy" id="118154"/>
    <lineage>
        <taxon>Eukaryota</taxon>
        <taxon>Metazoa</taxon>
        <taxon>Chordata</taxon>
        <taxon>Craniata</taxon>
        <taxon>Vertebrata</taxon>
        <taxon>Euteleostomi</taxon>
        <taxon>Actinopterygii</taxon>
        <taxon>Neopterygii</taxon>
        <taxon>Teleostei</taxon>
        <taxon>Anguilliformes</taxon>
        <taxon>Synaphobranchidae</taxon>
        <taxon>Synaphobranchus</taxon>
    </lineage>
</organism>
<keyword evidence="3" id="KW-1185">Reference proteome</keyword>
<accession>A0A9Q1IPV0</accession>